<dbReference type="PANTHER" id="PTHR46390">
    <property type="entry name" value="MANNOSE-1-PHOSPHATE GUANYLYLTRANSFERASE"/>
    <property type="match status" value="1"/>
</dbReference>
<dbReference type="InterPro" id="IPR011051">
    <property type="entry name" value="RmlC_Cupin_sf"/>
</dbReference>
<dbReference type="CDD" id="cd02213">
    <property type="entry name" value="cupin_PMI_typeII_C"/>
    <property type="match status" value="1"/>
</dbReference>
<evidence type="ECO:0000313" key="2">
    <source>
        <dbReference type="EMBL" id="QTD47645.1"/>
    </source>
</evidence>
<proteinExistence type="predicted"/>
<dbReference type="EMBL" id="CP071793">
    <property type="protein sequence ID" value="QTD47645.1"/>
    <property type="molecule type" value="Genomic_DNA"/>
</dbReference>
<dbReference type="SUPFAM" id="SSF51182">
    <property type="entry name" value="RmlC-like cupins"/>
    <property type="match status" value="1"/>
</dbReference>
<dbReference type="AlphaFoldDB" id="A0A8A4TM18"/>
<accession>A0A8A4TM18</accession>
<name>A0A8A4TM18_SULCO</name>
<dbReference type="GO" id="GO:0009298">
    <property type="term" value="P:GDP-mannose biosynthetic process"/>
    <property type="evidence" value="ECO:0007669"/>
    <property type="project" value="TreeGrafter"/>
</dbReference>
<keyword evidence="3" id="KW-1185">Reference proteome</keyword>
<feature type="domain" description="Mannose-6-phosphate isomerase type II C-terminal" evidence="1">
    <location>
        <begin position="16"/>
        <end position="119"/>
    </location>
</feature>
<evidence type="ECO:0000313" key="3">
    <source>
        <dbReference type="Proteomes" id="UP000663929"/>
    </source>
</evidence>
<protein>
    <submittedName>
        <fullName evidence="2">Phosphomannose isomerase type II C-terminal cupin domain</fullName>
    </submittedName>
</protein>
<sequence>MSEVPLFDEQIRGLEQRPWGCFRVIGDYPDCKIKRLDILPGQRLSLQSHRHRTEYWVMIRGTATVTLAEEQRELQPGEMIVIPKTAKHRIENGGHDLVSLIEVQLGSYFGEDDIVRYADDYQRT</sequence>
<dbReference type="Proteomes" id="UP000663929">
    <property type="component" value="Chromosome"/>
</dbReference>
<dbReference type="GO" id="GO:0004475">
    <property type="term" value="F:mannose-1-phosphate guanylyltransferase (GTP) activity"/>
    <property type="evidence" value="ECO:0007669"/>
    <property type="project" value="TreeGrafter"/>
</dbReference>
<evidence type="ECO:0000259" key="1">
    <source>
        <dbReference type="Pfam" id="PF01050"/>
    </source>
</evidence>
<dbReference type="GO" id="GO:0005976">
    <property type="term" value="P:polysaccharide metabolic process"/>
    <property type="evidence" value="ECO:0007669"/>
    <property type="project" value="InterPro"/>
</dbReference>
<dbReference type="KEGG" id="scor:J3U87_18795"/>
<dbReference type="RefSeq" id="WP_237377313.1">
    <property type="nucleotide sequence ID" value="NZ_CP071793.1"/>
</dbReference>
<dbReference type="InterPro" id="IPR014710">
    <property type="entry name" value="RmlC-like_jellyroll"/>
</dbReference>
<dbReference type="Gene3D" id="2.60.120.10">
    <property type="entry name" value="Jelly Rolls"/>
    <property type="match status" value="1"/>
</dbReference>
<dbReference type="PANTHER" id="PTHR46390:SF1">
    <property type="entry name" value="MANNOSE-1-PHOSPHATE GUANYLYLTRANSFERASE"/>
    <property type="match status" value="1"/>
</dbReference>
<reference evidence="2" key="1">
    <citation type="submission" date="2021-03" db="EMBL/GenBank/DDBJ databases">
        <title>Acanthopleuribacteraceae sp. M133.</title>
        <authorList>
            <person name="Wang G."/>
        </authorList>
    </citation>
    <scope>NUCLEOTIDE SEQUENCE</scope>
    <source>
        <strain evidence="2">M133</strain>
    </source>
</reference>
<dbReference type="InterPro" id="IPR001538">
    <property type="entry name" value="Man6P_isomerase-2_C"/>
</dbReference>
<dbReference type="GO" id="GO:0016853">
    <property type="term" value="F:isomerase activity"/>
    <property type="evidence" value="ECO:0007669"/>
    <property type="project" value="UniProtKB-KW"/>
</dbReference>
<organism evidence="2 3">
    <name type="scientific">Sulfidibacter corallicola</name>
    <dbReference type="NCBI Taxonomy" id="2818388"/>
    <lineage>
        <taxon>Bacteria</taxon>
        <taxon>Pseudomonadati</taxon>
        <taxon>Acidobacteriota</taxon>
        <taxon>Holophagae</taxon>
        <taxon>Acanthopleuribacterales</taxon>
        <taxon>Acanthopleuribacteraceae</taxon>
        <taxon>Sulfidibacter</taxon>
    </lineage>
</organism>
<dbReference type="InterPro" id="IPR051161">
    <property type="entry name" value="Mannose-6P_isomerase_type2"/>
</dbReference>
<gene>
    <name evidence="2" type="ORF">J3U87_18795</name>
</gene>
<keyword evidence="2" id="KW-0413">Isomerase</keyword>
<dbReference type="Pfam" id="PF01050">
    <property type="entry name" value="MannoseP_isomer"/>
    <property type="match status" value="1"/>
</dbReference>